<feature type="transmembrane region" description="Helical" evidence="2">
    <location>
        <begin position="84"/>
        <end position="107"/>
    </location>
</feature>
<gene>
    <name evidence="3" type="ORF">BAY60_12190</name>
</gene>
<evidence type="ECO:0000313" key="4">
    <source>
        <dbReference type="Proteomes" id="UP000249915"/>
    </source>
</evidence>
<organism evidence="3 4">
    <name type="scientific">Prauserella muralis</name>
    <dbReference type="NCBI Taxonomy" id="588067"/>
    <lineage>
        <taxon>Bacteria</taxon>
        <taxon>Bacillati</taxon>
        <taxon>Actinomycetota</taxon>
        <taxon>Actinomycetes</taxon>
        <taxon>Pseudonocardiales</taxon>
        <taxon>Pseudonocardiaceae</taxon>
        <taxon>Prauserella</taxon>
    </lineage>
</organism>
<dbReference type="EMBL" id="MASW01000002">
    <property type="protein sequence ID" value="PXY27217.1"/>
    <property type="molecule type" value="Genomic_DNA"/>
</dbReference>
<feature type="transmembrane region" description="Helical" evidence="2">
    <location>
        <begin position="127"/>
        <end position="144"/>
    </location>
</feature>
<keyword evidence="2" id="KW-1133">Transmembrane helix</keyword>
<dbReference type="OrthoDB" id="572373at2"/>
<keyword evidence="2" id="KW-0812">Transmembrane</keyword>
<keyword evidence="4" id="KW-1185">Reference proteome</keyword>
<reference evidence="3 4" key="1">
    <citation type="submission" date="2016-07" db="EMBL/GenBank/DDBJ databases">
        <title>Draft genome sequence of Prauserella muralis DSM 45305, isolated from a mould-covered wall in an indoor environment.</title>
        <authorList>
            <person name="Ruckert C."/>
            <person name="Albersmeier A."/>
            <person name="Jiang C.-L."/>
            <person name="Jiang Y."/>
            <person name="Kalinowski J."/>
            <person name="Schneider O."/>
            <person name="Winkler A."/>
            <person name="Zotchev S.B."/>
        </authorList>
    </citation>
    <scope>NUCLEOTIDE SEQUENCE [LARGE SCALE GENOMIC DNA]</scope>
    <source>
        <strain evidence="3 4">DSM 45305</strain>
    </source>
</reference>
<evidence type="ECO:0000256" key="1">
    <source>
        <dbReference type="SAM" id="MobiDB-lite"/>
    </source>
</evidence>
<keyword evidence="2" id="KW-0472">Membrane</keyword>
<protein>
    <submittedName>
        <fullName evidence="3">Uncharacterized protein</fullName>
    </submittedName>
</protein>
<feature type="compositionally biased region" description="Basic residues" evidence="1">
    <location>
        <begin position="172"/>
        <end position="187"/>
    </location>
</feature>
<dbReference type="RefSeq" id="WP_112281217.1">
    <property type="nucleotide sequence ID" value="NZ_MASW01000002.1"/>
</dbReference>
<name>A0A2V4AZM3_9PSEU</name>
<feature type="region of interest" description="Disordered" evidence="1">
    <location>
        <begin position="151"/>
        <end position="187"/>
    </location>
</feature>
<dbReference type="Pfam" id="PF14325">
    <property type="entry name" value="DUF4383"/>
    <property type="match status" value="1"/>
</dbReference>
<evidence type="ECO:0000256" key="2">
    <source>
        <dbReference type="SAM" id="Phobius"/>
    </source>
</evidence>
<feature type="transmembrane region" description="Helical" evidence="2">
    <location>
        <begin position="57"/>
        <end position="77"/>
    </location>
</feature>
<feature type="transmembrane region" description="Helical" evidence="2">
    <location>
        <begin position="20"/>
        <end position="45"/>
    </location>
</feature>
<evidence type="ECO:0000313" key="3">
    <source>
        <dbReference type="EMBL" id="PXY27217.1"/>
    </source>
</evidence>
<proteinExistence type="predicted"/>
<accession>A0A2V4AZM3</accession>
<dbReference type="AlphaFoldDB" id="A0A2V4AZM3"/>
<comment type="caution">
    <text evidence="3">The sequence shown here is derived from an EMBL/GenBank/DDBJ whole genome shotgun (WGS) entry which is preliminary data.</text>
</comment>
<dbReference type="Proteomes" id="UP000249915">
    <property type="component" value="Unassembled WGS sequence"/>
</dbReference>
<sequence length="187" mass="19680">MDRPVQTRVKAAGFQPVQALALLIGLVFLAFGIIGLTITGFGGFADPTHSTLWNFSINPFLCVVYLVVGVLGLIAALNSGVSRTFGWLMFAGLGLLVVWGLAITGVFADNPVSGLGNPLALNTADNWLNFGGAVASLLVAVLPARKKVVQTAEPGATTEPPRQDAGEPAGGRGHRRRLWHRRSAHTS</sequence>